<dbReference type="InterPro" id="IPR017907">
    <property type="entry name" value="Znf_RING_CS"/>
</dbReference>
<sequence length="370" mass="43521">QSIDSHDSDPIVNIISRLFRSRKEQCPNKRKKTTREFHSPIILRLYFYFYYKKKEYMDTYMALTQPDSVIIKKEELANGYITTQFDTDNIKQEEESTNTLTALTQLETSFTNLSIDQRLRCQICNEYYELPVSTKCQHTFCAGCLKCNFENKATAMECPVCGYMFTSFTQICKNSLIEDFVKEYEKMRPLITQLYNQGLQVSNEKTIVTSESHELTNNDGENNNPSKRIKIEDSEQQNVHNNVENCDKHLDKKPKVVYALLKDKALKEELRREGLSSHGTREELIRRHAHYLNLWNSNVDATKRKDRIELIKEMARWEKAQRSGEVKKAVNVKKPRKAKKEKKHIELYQHYISSCKTFYQMQLLLPGNHL</sequence>
<evidence type="ECO:0000313" key="9">
    <source>
        <dbReference type="Proteomes" id="UP000789405"/>
    </source>
</evidence>
<reference evidence="8" key="1">
    <citation type="submission" date="2021-06" db="EMBL/GenBank/DDBJ databases">
        <authorList>
            <person name="Kallberg Y."/>
            <person name="Tangrot J."/>
            <person name="Rosling A."/>
        </authorList>
    </citation>
    <scope>NUCLEOTIDE SEQUENCE</scope>
    <source>
        <strain evidence="8">MA453B</strain>
    </source>
</reference>
<dbReference type="PANTHER" id="PTHR14134:SF2">
    <property type="entry name" value="E3 UBIQUITIN-PROTEIN LIGASE RAD18"/>
    <property type="match status" value="1"/>
</dbReference>
<dbReference type="PANTHER" id="PTHR14134">
    <property type="entry name" value="E3 UBIQUITIN-PROTEIN LIGASE RAD18"/>
    <property type="match status" value="1"/>
</dbReference>
<dbReference type="InterPro" id="IPR001841">
    <property type="entry name" value="Znf_RING"/>
</dbReference>
<evidence type="ECO:0000256" key="3">
    <source>
        <dbReference type="ARBA" id="ARBA00022771"/>
    </source>
</evidence>
<proteinExistence type="predicted"/>
<dbReference type="GO" id="GO:0006301">
    <property type="term" value="P:DNA damage tolerance"/>
    <property type="evidence" value="ECO:0007669"/>
    <property type="project" value="InterPro"/>
</dbReference>
<dbReference type="SUPFAM" id="SSF57850">
    <property type="entry name" value="RING/U-box"/>
    <property type="match status" value="1"/>
</dbReference>
<dbReference type="Pfam" id="PF13445">
    <property type="entry name" value="zf-RING_UBOX"/>
    <property type="match status" value="1"/>
</dbReference>
<dbReference type="AlphaFoldDB" id="A0A9N9NAD1"/>
<dbReference type="PROSITE" id="PS50800">
    <property type="entry name" value="SAP"/>
    <property type="match status" value="1"/>
</dbReference>
<evidence type="ECO:0000256" key="1">
    <source>
        <dbReference type="ARBA" id="ARBA00015551"/>
    </source>
</evidence>
<dbReference type="Gene3D" id="3.30.40.10">
    <property type="entry name" value="Zinc/RING finger domain, C3HC4 (zinc finger)"/>
    <property type="match status" value="1"/>
</dbReference>
<keyword evidence="2" id="KW-0479">Metal-binding</keyword>
<dbReference type="GO" id="GO:0006513">
    <property type="term" value="P:protein monoubiquitination"/>
    <property type="evidence" value="ECO:0007669"/>
    <property type="project" value="InterPro"/>
</dbReference>
<dbReference type="GO" id="GO:0005634">
    <property type="term" value="C:nucleus"/>
    <property type="evidence" value="ECO:0007669"/>
    <property type="project" value="TreeGrafter"/>
</dbReference>
<keyword evidence="9" id="KW-1185">Reference proteome</keyword>
<protein>
    <recommendedName>
        <fullName evidence="1">Postreplication repair E3 ubiquitin-protein ligase RAD18</fullName>
    </recommendedName>
</protein>
<keyword evidence="3 5" id="KW-0863">Zinc-finger</keyword>
<evidence type="ECO:0000259" key="7">
    <source>
        <dbReference type="PROSITE" id="PS50800"/>
    </source>
</evidence>
<comment type="caution">
    <text evidence="8">The sequence shown here is derived from an EMBL/GenBank/DDBJ whole genome shotgun (WGS) entry which is preliminary data.</text>
</comment>
<dbReference type="InterPro" id="IPR003034">
    <property type="entry name" value="SAP_dom"/>
</dbReference>
<dbReference type="SMART" id="SM00184">
    <property type="entry name" value="RING"/>
    <property type="match status" value="1"/>
</dbReference>
<keyword evidence="4" id="KW-0862">Zinc</keyword>
<dbReference type="Proteomes" id="UP000789405">
    <property type="component" value="Unassembled WGS sequence"/>
</dbReference>
<dbReference type="InterPro" id="IPR039577">
    <property type="entry name" value="Rad18"/>
</dbReference>
<dbReference type="InterPro" id="IPR027370">
    <property type="entry name" value="Znf-RING_euk"/>
</dbReference>
<dbReference type="GO" id="GO:0003697">
    <property type="term" value="F:single-stranded DNA binding"/>
    <property type="evidence" value="ECO:0007669"/>
    <property type="project" value="InterPro"/>
</dbReference>
<evidence type="ECO:0000256" key="5">
    <source>
        <dbReference type="PROSITE-ProRule" id="PRU00175"/>
    </source>
</evidence>
<dbReference type="PROSITE" id="PS00518">
    <property type="entry name" value="ZF_RING_1"/>
    <property type="match status" value="1"/>
</dbReference>
<dbReference type="OrthoDB" id="9049620at2759"/>
<dbReference type="GO" id="GO:0008270">
    <property type="term" value="F:zinc ion binding"/>
    <property type="evidence" value="ECO:0007669"/>
    <property type="project" value="UniProtKB-KW"/>
</dbReference>
<dbReference type="SMART" id="SM00513">
    <property type="entry name" value="SAP"/>
    <property type="match status" value="1"/>
</dbReference>
<evidence type="ECO:0000256" key="4">
    <source>
        <dbReference type="ARBA" id="ARBA00022833"/>
    </source>
</evidence>
<dbReference type="GO" id="GO:0061630">
    <property type="term" value="F:ubiquitin protein ligase activity"/>
    <property type="evidence" value="ECO:0007669"/>
    <property type="project" value="InterPro"/>
</dbReference>
<dbReference type="PROSITE" id="PS50089">
    <property type="entry name" value="ZF_RING_2"/>
    <property type="match status" value="1"/>
</dbReference>
<dbReference type="Pfam" id="PF02037">
    <property type="entry name" value="SAP"/>
    <property type="match status" value="1"/>
</dbReference>
<feature type="domain" description="SAP" evidence="7">
    <location>
        <begin position="258"/>
        <end position="292"/>
    </location>
</feature>
<feature type="domain" description="RING-type" evidence="6">
    <location>
        <begin position="121"/>
        <end position="161"/>
    </location>
</feature>
<accession>A0A9N9NAD1</accession>
<dbReference type="InterPro" id="IPR013083">
    <property type="entry name" value="Znf_RING/FYVE/PHD"/>
</dbReference>
<name>A0A9N9NAD1_9GLOM</name>
<evidence type="ECO:0000313" key="8">
    <source>
        <dbReference type="EMBL" id="CAG8715239.1"/>
    </source>
</evidence>
<evidence type="ECO:0000259" key="6">
    <source>
        <dbReference type="PROSITE" id="PS50089"/>
    </source>
</evidence>
<feature type="non-terminal residue" evidence="8">
    <location>
        <position position="370"/>
    </location>
</feature>
<gene>
    <name evidence="8" type="ORF">DERYTH_LOCUS13885</name>
</gene>
<organism evidence="8 9">
    <name type="scientific">Dentiscutata erythropus</name>
    <dbReference type="NCBI Taxonomy" id="1348616"/>
    <lineage>
        <taxon>Eukaryota</taxon>
        <taxon>Fungi</taxon>
        <taxon>Fungi incertae sedis</taxon>
        <taxon>Mucoromycota</taxon>
        <taxon>Glomeromycotina</taxon>
        <taxon>Glomeromycetes</taxon>
        <taxon>Diversisporales</taxon>
        <taxon>Gigasporaceae</taxon>
        <taxon>Dentiscutata</taxon>
    </lineage>
</organism>
<dbReference type="EMBL" id="CAJVPY010010086">
    <property type="protein sequence ID" value="CAG8715239.1"/>
    <property type="molecule type" value="Genomic_DNA"/>
</dbReference>
<dbReference type="GO" id="GO:0097505">
    <property type="term" value="C:Rad6-Rad18 complex"/>
    <property type="evidence" value="ECO:0007669"/>
    <property type="project" value="TreeGrafter"/>
</dbReference>
<evidence type="ECO:0000256" key="2">
    <source>
        <dbReference type="ARBA" id="ARBA00022723"/>
    </source>
</evidence>